<dbReference type="PROSITE" id="PS50893">
    <property type="entry name" value="ABC_TRANSPORTER_2"/>
    <property type="match status" value="1"/>
</dbReference>
<dbReference type="Gene3D" id="3.40.50.300">
    <property type="entry name" value="P-loop containing nucleotide triphosphate hydrolases"/>
    <property type="match status" value="1"/>
</dbReference>
<evidence type="ECO:0000313" key="5">
    <source>
        <dbReference type="EMBL" id="KAF1303267.1"/>
    </source>
</evidence>
<keyword evidence="2" id="KW-0547">Nucleotide-binding</keyword>
<dbReference type="RefSeq" id="WP_161902281.1">
    <property type="nucleotide sequence ID" value="NZ_MAEL01000042.1"/>
</dbReference>
<dbReference type="SMART" id="SM00382">
    <property type="entry name" value="AAA"/>
    <property type="match status" value="1"/>
</dbReference>
<evidence type="ECO:0000256" key="3">
    <source>
        <dbReference type="ARBA" id="ARBA00022840"/>
    </source>
</evidence>
<keyword evidence="3" id="KW-0067">ATP-binding</keyword>
<dbReference type="InterPro" id="IPR003439">
    <property type="entry name" value="ABC_transporter-like_ATP-bd"/>
</dbReference>
<organism evidence="5 6">
    <name type="scientific">Candidatus Enterococcus willemsii</name>
    <dbReference type="NCBI Taxonomy" id="1857215"/>
    <lineage>
        <taxon>Bacteria</taxon>
        <taxon>Bacillati</taxon>
        <taxon>Bacillota</taxon>
        <taxon>Bacilli</taxon>
        <taxon>Lactobacillales</taxon>
        <taxon>Enterococcaceae</taxon>
        <taxon>Enterococcus</taxon>
    </lineage>
</organism>
<dbReference type="InterPro" id="IPR050166">
    <property type="entry name" value="ABC_transporter_ATP-bind"/>
</dbReference>
<dbReference type="EMBL" id="MAEL01000042">
    <property type="protein sequence ID" value="KAF1303267.1"/>
    <property type="molecule type" value="Genomic_DNA"/>
</dbReference>
<dbReference type="SUPFAM" id="SSF52540">
    <property type="entry name" value="P-loop containing nucleoside triphosphate hydrolases"/>
    <property type="match status" value="1"/>
</dbReference>
<reference evidence="5 6" key="1">
    <citation type="submission" date="2016-06" db="EMBL/GenBank/DDBJ databases">
        <title>Four novel species of enterococci isolated from chicken manure.</title>
        <authorList>
            <person name="Van Tyne D."/>
        </authorList>
    </citation>
    <scope>NUCLEOTIDE SEQUENCE [LARGE SCALE GENOMIC DNA]</scope>
    <source>
        <strain evidence="5 6">CU12B</strain>
    </source>
</reference>
<dbReference type="InterPro" id="IPR003593">
    <property type="entry name" value="AAA+_ATPase"/>
</dbReference>
<protein>
    <recommendedName>
        <fullName evidence="4">ABC transporter domain-containing protein</fullName>
    </recommendedName>
</protein>
<feature type="domain" description="ABC transporter" evidence="4">
    <location>
        <begin position="8"/>
        <end position="235"/>
    </location>
</feature>
<accession>A0ABQ6YZA5</accession>
<evidence type="ECO:0000256" key="1">
    <source>
        <dbReference type="ARBA" id="ARBA00022448"/>
    </source>
</evidence>
<dbReference type="PANTHER" id="PTHR42788:SF20">
    <property type="entry name" value="ABC TRANSPORTER ATP-BINDING PROTEIN"/>
    <property type="match status" value="1"/>
</dbReference>
<keyword evidence="1" id="KW-0813">Transport</keyword>
<evidence type="ECO:0000313" key="6">
    <source>
        <dbReference type="Proteomes" id="UP000782705"/>
    </source>
</evidence>
<dbReference type="Proteomes" id="UP000782705">
    <property type="component" value="Unassembled WGS sequence"/>
</dbReference>
<evidence type="ECO:0000256" key="2">
    <source>
        <dbReference type="ARBA" id="ARBA00022741"/>
    </source>
</evidence>
<sequence length="251" mass="27698">MSTSNKTMTLDNVSVKIEEKQILEAINCQLEGQKIYALIGPSGAGKTTLLQVLAGLQEVISGKITFAGQSPKEAVISLVPQDYGLLPWQTVKQAILAGRQISLGKQLTAADKTVVDELLARMELTQLIDSYPNQLSGGQKQRVAITRGLATQSDLLLLDEPFSALDAFTREKAQQLFLESWQQVKRLTVFVTHDIEEALLLAHEVIILEANPGRIKKIVPSPFQDKTRLSDYRQTEQLFTTSLAIRKEIAG</sequence>
<proteinExistence type="predicted"/>
<dbReference type="Pfam" id="PF00005">
    <property type="entry name" value="ABC_tran"/>
    <property type="match status" value="1"/>
</dbReference>
<comment type="caution">
    <text evidence="5">The sequence shown here is derived from an EMBL/GenBank/DDBJ whole genome shotgun (WGS) entry which is preliminary data.</text>
</comment>
<keyword evidence="6" id="KW-1185">Reference proteome</keyword>
<gene>
    <name evidence="5" type="ORF">BAU17_08550</name>
</gene>
<name>A0ABQ6YZA5_9ENTE</name>
<dbReference type="InterPro" id="IPR027417">
    <property type="entry name" value="P-loop_NTPase"/>
</dbReference>
<evidence type="ECO:0000259" key="4">
    <source>
        <dbReference type="PROSITE" id="PS50893"/>
    </source>
</evidence>
<dbReference type="PANTHER" id="PTHR42788">
    <property type="entry name" value="TAURINE IMPORT ATP-BINDING PROTEIN-RELATED"/>
    <property type="match status" value="1"/>
</dbReference>